<evidence type="ECO:0000313" key="2">
    <source>
        <dbReference type="EMBL" id="BAN02523.1"/>
    </source>
</evidence>
<protein>
    <submittedName>
        <fullName evidence="2">Putative polysaccharide biosynthesis protein</fullName>
    </submittedName>
</protein>
<accession>A0A6C7E834</accession>
<dbReference type="RefSeq" id="WP_015441770.1">
    <property type="nucleotide sequence ID" value="NC_020520.1"/>
</dbReference>
<name>A0A6C7E834_ILUCY</name>
<dbReference type="KEGG" id="aym:YM304_22090"/>
<feature type="transmembrane region" description="Helical" evidence="1">
    <location>
        <begin position="238"/>
        <end position="259"/>
    </location>
</feature>
<dbReference type="Gene3D" id="3.40.50.300">
    <property type="entry name" value="P-loop containing nucleotide triphosphate hydrolases"/>
    <property type="match status" value="1"/>
</dbReference>
<keyword evidence="1" id="KW-0812">Transmembrane</keyword>
<proteinExistence type="predicted"/>
<dbReference type="InterPro" id="IPR027417">
    <property type="entry name" value="P-loop_NTPase"/>
</dbReference>
<dbReference type="OrthoDB" id="9812433at2"/>
<dbReference type="PANTHER" id="PTHR32309:SF31">
    <property type="entry name" value="CAPSULAR EXOPOLYSACCHARIDE FAMILY"/>
    <property type="match status" value="1"/>
</dbReference>
<dbReference type="PANTHER" id="PTHR32309">
    <property type="entry name" value="TYROSINE-PROTEIN KINASE"/>
    <property type="match status" value="1"/>
</dbReference>
<dbReference type="EMBL" id="AP012057">
    <property type="protein sequence ID" value="BAN02523.1"/>
    <property type="molecule type" value="Genomic_DNA"/>
</dbReference>
<reference evidence="2 3" key="1">
    <citation type="journal article" date="2013" name="Int. J. Syst. Evol. Microbiol.">
        <title>Ilumatobacter nonamiense sp. nov. and Ilumatobacter coccineum sp. nov., isolated from seashore sand.</title>
        <authorList>
            <person name="Matsumoto A."/>
            <person name="Kasai H."/>
            <person name="Matsuo Y."/>
            <person name="Shizuri Y."/>
            <person name="Ichikawa N."/>
            <person name="Fujita N."/>
            <person name="Omura S."/>
            <person name="Takahashi Y."/>
        </authorList>
    </citation>
    <scope>NUCLEOTIDE SEQUENCE [LARGE SCALE GENOMIC DNA]</scope>
    <source>
        <strain evidence="3">NBRC 103263 / KCTC 29153 / YM16-304</strain>
    </source>
</reference>
<sequence>MNTPAPPTSATPATFSGGSSGIGPVEAFWRFRAWTVPITLVIGVLAGLAALATSGTSTASATVYLTDPRGTSIFRDGSSNPADLERYARQRAEFAQSANVLANVVEAIDEARADDPSIPAEDLDTLDEVVAASPTATSDVRIDCTTTEPARALRICNEVIEQYVALTIDDVNERAEIKVSSLFAERDRLIADAEAQASSIASIDIEIGQIRSNAALFGSGVEFVEPPMVEEDSRIVPAVQFGLAGLLFAGFAVAALAWFRAGRRPVVTSGSDATASLRSPLLGEIVANPAEPFAPATPPGAAYQLLATSLGAVHPDGGILLAGTARPSSHSAETVARMATASAREGRRVLVVDGDTDGRRLSRLFGVDQTNGGLTELLAGLASFEEVRRSIGVGGAATLDLVTGGRPIDDPSSLFRSHQGREAMTAFKSRYDLVLVAIPPLLTAADGSALASAADGVVMLVDSGSETHDLDTVRQRLEVLRTPTIGVVFDHRAEHGR</sequence>
<evidence type="ECO:0000256" key="1">
    <source>
        <dbReference type="SAM" id="Phobius"/>
    </source>
</evidence>
<dbReference type="InterPro" id="IPR050445">
    <property type="entry name" value="Bact_polysacc_biosynth/exp"/>
</dbReference>
<organism evidence="2 3">
    <name type="scientific">Ilumatobacter coccineus (strain NBRC 103263 / KCTC 29153 / YM16-304)</name>
    <dbReference type="NCBI Taxonomy" id="1313172"/>
    <lineage>
        <taxon>Bacteria</taxon>
        <taxon>Bacillati</taxon>
        <taxon>Actinomycetota</taxon>
        <taxon>Acidimicrobiia</taxon>
        <taxon>Acidimicrobiales</taxon>
        <taxon>Ilumatobacteraceae</taxon>
        <taxon>Ilumatobacter</taxon>
    </lineage>
</organism>
<dbReference type="Proteomes" id="UP000011863">
    <property type="component" value="Chromosome"/>
</dbReference>
<gene>
    <name evidence="2" type="ORF">YM304_22090</name>
</gene>
<dbReference type="SUPFAM" id="SSF52540">
    <property type="entry name" value="P-loop containing nucleoside triphosphate hydrolases"/>
    <property type="match status" value="1"/>
</dbReference>
<keyword evidence="3" id="KW-1185">Reference proteome</keyword>
<dbReference type="AlphaFoldDB" id="A0A6C7E834"/>
<keyword evidence="1" id="KW-0472">Membrane</keyword>
<evidence type="ECO:0000313" key="3">
    <source>
        <dbReference type="Proteomes" id="UP000011863"/>
    </source>
</evidence>
<keyword evidence="1" id="KW-1133">Transmembrane helix</keyword>